<evidence type="ECO:0000313" key="3">
    <source>
        <dbReference type="Proteomes" id="UP000053593"/>
    </source>
</evidence>
<gene>
    <name evidence="2" type="ORF">GYMLUDRAFT_253366</name>
</gene>
<sequence>MHGKKTFPPFLQDHHRWRAIAVGVAGCSCDGPLLIVLYALPIILYALFVAFYAFLIVIFLKDPDFVVVDSRKVSPAFLIVIFLKDPDFVVMDSQSFTRFPHGHRGR</sequence>
<organism evidence="2 3">
    <name type="scientific">Collybiopsis luxurians FD-317 M1</name>
    <dbReference type="NCBI Taxonomy" id="944289"/>
    <lineage>
        <taxon>Eukaryota</taxon>
        <taxon>Fungi</taxon>
        <taxon>Dikarya</taxon>
        <taxon>Basidiomycota</taxon>
        <taxon>Agaricomycotina</taxon>
        <taxon>Agaricomycetes</taxon>
        <taxon>Agaricomycetidae</taxon>
        <taxon>Agaricales</taxon>
        <taxon>Marasmiineae</taxon>
        <taxon>Omphalotaceae</taxon>
        <taxon>Collybiopsis</taxon>
        <taxon>Collybiopsis luxurians</taxon>
    </lineage>
</organism>
<proteinExistence type="predicted"/>
<dbReference type="AlphaFoldDB" id="A0A0D0B7I9"/>
<reference evidence="2 3" key="1">
    <citation type="submission" date="2014-04" db="EMBL/GenBank/DDBJ databases">
        <title>Evolutionary Origins and Diversification of the Mycorrhizal Mutualists.</title>
        <authorList>
            <consortium name="DOE Joint Genome Institute"/>
            <consortium name="Mycorrhizal Genomics Consortium"/>
            <person name="Kohler A."/>
            <person name="Kuo A."/>
            <person name="Nagy L.G."/>
            <person name="Floudas D."/>
            <person name="Copeland A."/>
            <person name="Barry K.W."/>
            <person name="Cichocki N."/>
            <person name="Veneault-Fourrey C."/>
            <person name="LaButti K."/>
            <person name="Lindquist E.A."/>
            <person name="Lipzen A."/>
            <person name="Lundell T."/>
            <person name="Morin E."/>
            <person name="Murat C."/>
            <person name="Riley R."/>
            <person name="Ohm R."/>
            <person name="Sun H."/>
            <person name="Tunlid A."/>
            <person name="Henrissat B."/>
            <person name="Grigoriev I.V."/>
            <person name="Hibbett D.S."/>
            <person name="Martin F."/>
        </authorList>
    </citation>
    <scope>NUCLEOTIDE SEQUENCE [LARGE SCALE GENOMIC DNA]</scope>
    <source>
        <strain evidence="2 3">FD-317 M1</strain>
    </source>
</reference>
<name>A0A0D0B7I9_9AGAR</name>
<feature type="transmembrane region" description="Helical" evidence="1">
    <location>
        <begin position="35"/>
        <end position="60"/>
    </location>
</feature>
<evidence type="ECO:0000313" key="2">
    <source>
        <dbReference type="EMBL" id="KIK49996.1"/>
    </source>
</evidence>
<keyword evidence="1" id="KW-0472">Membrane</keyword>
<dbReference type="HOGENOM" id="CLU_2223561_0_0_1"/>
<keyword evidence="1" id="KW-0812">Transmembrane</keyword>
<keyword evidence="3" id="KW-1185">Reference proteome</keyword>
<keyword evidence="1" id="KW-1133">Transmembrane helix</keyword>
<dbReference type="PROSITE" id="PS51257">
    <property type="entry name" value="PROKAR_LIPOPROTEIN"/>
    <property type="match status" value="1"/>
</dbReference>
<evidence type="ECO:0000256" key="1">
    <source>
        <dbReference type="SAM" id="Phobius"/>
    </source>
</evidence>
<protein>
    <submittedName>
        <fullName evidence="2">Uncharacterized protein</fullName>
    </submittedName>
</protein>
<accession>A0A0D0B7I9</accession>
<dbReference type="Proteomes" id="UP000053593">
    <property type="component" value="Unassembled WGS sequence"/>
</dbReference>
<dbReference type="EMBL" id="KN834943">
    <property type="protein sequence ID" value="KIK49996.1"/>
    <property type="molecule type" value="Genomic_DNA"/>
</dbReference>